<keyword evidence="1" id="KW-0812">Transmembrane</keyword>
<protein>
    <submittedName>
        <fullName evidence="2">Uncharacterized protein</fullName>
    </submittedName>
</protein>
<dbReference type="Proteomes" id="UP000610846">
    <property type="component" value="Unassembled WGS sequence"/>
</dbReference>
<comment type="caution">
    <text evidence="2">The sequence shown here is derived from an EMBL/GenBank/DDBJ whole genome shotgun (WGS) entry which is preliminary data.</text>
</comment>
<reference evidence="2" key="2">
    <citation type="submission" date="2020-09" db="EMBL/GenBank/DDBJ databases">
        <authorList>
            <person name="Yu Y."/>
        </authorList>
    </citation>
    <scope>NUCLEOTIDE SEQUENCE</scope>
    <source>
        <strain evidence="2">KCTC 49039</strain>
    </source>
</reference>
<feature type="transmembrane region" description="Helical" evidence="1">
    <location>
        <begin position="69"/>
        <end position="90"/>
    </location>
</feature>
<evidence type="ECO:0000256" key="1">
    <source>
        <dbReference type="SAM" id="Phobius"/>
    </source>
</evidence>
<dbReference type="AlphaFoldDB" id="A0A927IZH1"/>
<organism evidence="2 3">
    <name type="scientific">Cellulosimicrobium arenosum</name>
    <dbReference type="NCBI Taxonomy" id="2708133"/>
    <lineage>
        <taxon>Bacteria</taxon>
        <taxon>Bacillati</taxon>
        <taxon>Actinomycetota</taxon>
        <taxon>Actinomycetes</taxon>
        <taxon>Micrococcales</taxon>
        <taxon>Promicromonosporaceae</taxon>
        <taxon>Cellulosimicrobium</taxon>
    </lineage>
</organism>
<sequence length="104" mass="11042">MTLVGYLLCALAGALAMNGLLHVVKGGTGRRHTVPWAPVASAPVNVLWGAANWLLAIWVGVWAATFHPWLPLALTWGLVLGTAFVTFLAAQWQADPVARGEIDS</sequence>
<keyword evidence="3" id="KW-1185">Reference proteome</keyword>
<name>A0A927IZH1_9MICO</name>
<evidence type="ECO:0000313" key="3">
    <source>
        <dbReference type="Proteomes" id="UP000610846"/>
    </source>
</evidence>
<proteinExistence type="predicted"/>
<keyword evidence="1" id="KW-0472">Membrane</keyword>
<gene>
    <name evidence="2" type="ORF">IF651_05610</name>
</gene>
<dbReference type="EMBL" id="JACYHB010000003">
    <property type="protein sequence ID" value="MBD8078535.1"/>
    <property type="molecule type" value="Genomic_DNA"/>
</dbReference>
<feature type="transmembrane region" description="Helical" evidence="1">
    <location>
        <begin position="40"/>
        <end position="62"/>
    </location>
</feature>
<dbReference type="RefSeq" id="WP_191828108.1">
    <property type="nucleotide sequence ID" value="NZ_JACYHB010000003.1"/>
</dbReference>
<accession>A0A927IZH1</accession>
<evidence type="ECO:0000313" key="2">
    <source>
        <dbReference type="EMBL" id="MBD8078535.1"/>
    </source>
</evidence>
<reference evidence="2" key="1">
    <citation type="journal article" date="2018" name="Curr. Microbiol.">
        <title>Cellulosimicrobium arenosum sp. nov., Isolated from Marine Sediment Sand.</title>
        <authorList>
            <person name="Oh M."/>
            <person name="Kim J.H."/>
            <person name="Yoon J.H."/>
            <person name="Schumann P."/>
            <person name="Kim W."/>
        </authorList>
    </citation>
    <scope>NUCLEOTIDE SEQUENCE</scope>
    <source>
        <strain evidence="2">KCTC 49039</strain>
    </source>
</reference>
<keyword evidence="1" id="KW-1133">Transmembrane helix</keyword>